<dbReference type="InterPro" id="IPR041682">
    <property type="entry name" value="AAA_14"/>
</dbReference>
<dbReference type="Gene3D" id="3.40.50.300">
    <property type="entry name" value="P-loop containing nucleotide triphosphate hydrolases"/>
    <property type="match status" value="1"/>
</dbReference>
<dbReference type="GO" id="GO:0005524">
    <property type="term" value="F:ATP binding"/>
    <property type="evidence" value="ECO:0007669"/>
    <property type="project" value="UniProtKB-KW"/>
</dbReference>
<name>A0A368JJU4_9BACT</name>
<organism evidence="2 3">
    <name type="scientific">Larkinella punicea</name>
    <dbReference type="NCBI Taxonomy" id="2315727"/>
    <lineage>
        <taxon>Bacteria</taxon>
        <taxon>Pseudomonadati</taxon>
        <taxon>Bacteroidota</taxon>
        <taxon>Cytophagia</taxon>
        <taxon>Cytophagales</taxon>
        <taxon>Spirosomataceae</taxon>
        <taxon>Larkinella</taxon>
    </lineage>
</organism>
<accession>A0A368JJU4</accession>
<proteinExistence type="predicted"/>
<dbReference type="SUPFAM" id="SSF52540">
    <property type="entry name" value="P-loop containing nucleoside triphosphate hydrolases"/>
    <property type="match status" value="1"/>
</dbReference>
<dbReference type="EMBL" id="QOWE01000024">
    <property type="protein sequence ID" value="RCR66823.1"/>
    <property type="molecule type" value="Genomic_DNA"/>
</dbReference>
<dbReference type="Proteomes" id="UP000253383">
    <property type="component" value="Unassembled WGS sequence"/>
</dbReference>
<dbReference type="PANTHER" id="PTHR43566:SF2">
    <property type="entry name" value="DUF4143 DOMAIN-CONTAINING PROTEIN"/>
    <property type="match status" value="1"/>
</dbReference>
<dbReference type="Pfam" id="PF13173">
    <property type="entry name" value="AAA_14"/>
    <property type="match status" value="1"/>
</dbReference>
<keyword evidence="2" id="KW-0067">ATP-binding</keyword>
<evidence type="ECO:0000259" key="1">
    <source>
        <dbReference type="SMART" id="SM00382"/>
    </source>
</evidence>
<evidence type="ECO:0000313" key="3">
    <source>
        <dbReference type="Proteomes" id="UP000253383"/>
    </source>
</evidence>
<comment type="caution">
    <text evidence="2">The sequence shown here is derived from an EMBL/GenBank/DDBJ whole genome shotgun (WGS) entry which is preliminary data.</text>
</comment>
<dbReference type="OrthoDB" id="9778168at2"/>
<dbReference type="InterPro" id="IPR027417">
    <property type="entry name" value="P-loop_NTPase"/>
</dbReference>
<dbReference type="PANTHER" id="PTHR43566">
    <property type="entry name" value="CONSERVED PROTEIN"/>
    <property type="match status" value="1"/>
</dbReference>
<feature type="domain" description="AAA+ ATPase" evidence="1">
    <location>
        <begin position="16"/>
        <end position="131"/>
    </location>
</feature>
<dbReference type="RefSeq" id="WP_114408817.1">
    <property type="nucleotide sequence ID" value="NZ_QOWE01000024.1"/>
</dbReference>
<dbReference type="Pfam" id="PF13635">
    <property type="entry name" value="DUF4143"/>
    <property type="match status" value="1"/>
</dbReference>
<dbReference type="InterPro" id="IPR025420">
    <property type="entry name" value="DUF4143"/>
</dbReference>
<keyword evidence="3" id="KW-1185">Reference proteome</keyword>
<reference evidence="2 3" key="1">
    <citation type="submission" date="2018-07" db="EMBL/GenBank/DDBJ databases">
        <title>Genome analysis of Larkinella rosea.</title>
        <authorList>
            <person name="Zhou Z."/>
            <person name="Wang G."/>
        </authorList>
    </citation>
    <scope>NUCLEOTIDE SEQUENCE [LARGE SCALE GENOMIC DNA]</scope>
    <source>
        <strain evidence="3">zzj9</strain>
    </source>
</reference>
<gene>
    <name evidence="2" type="ORF">DUE52_25050</name>
</gene>
<evidence type="ECO:0000313" key="2">
    <source>
        <dbReference type="EMBL" id="RCR66823.1"/>
    </source>
</evidence>
<protein>
    <submittedName>
        <fullName evidence="2">ATP-binding protein</fullName>
    </submittedName>
</protein>
<dbReference type="SMART" id="SM00382">
    <property type="entry name" value="AAA"/>
    <property type="match status" value="1"/>
</dbReference>
<dbReference type="CDD" id="cd00009">
    <property type="entry name" value="AAA"/>
    <property type="match status" value="1"/>
</dbReference>
<dbReference type="AlphaFoldDB" id="A0A368JJU4"/>
<dbReference type="InterPro" id="IPR003593">
    <property type="entry name" value="AAA+_ATPase"/>
</dbReference>
<sequence length="390" mass="44038">MFDRALSSAIQSCLSIFPSVAVLGPRQVGKTTLVKTLLTHSAKEVLYLDLEYFADQRRLQQPDLFFQANQDKLVVLDEIQRMPELFPLLRSMIDQHRIPGRFVLLGSASPDLLKNSSETLAGRIIYLELSPLHLLEVEPAYTYRQHWLKGGFPDALQAPDQKAWHFWMESFIQTYVQRDLPQLGLAAQPALIRNLLTMLVNIHGGLLNYSDLSRSLDLSVKTIQQYIGFLENAYLIRRLAPYFINIGKRLVKAPKIFIRDSGLVHALADISDYNALTGSILLGASWEGYVVQQIISRIPMNVTPYYYRTQNGAELDLILVKAGKPAVAIEIRYSNDPSLKRGNTEALIDLQTPVNLVITPETEGYWLRKDVKVCSIQSVWSELANAGILE</sequence>
<keyword evidence="2" id="KW-0547">Nucleotide-binding</keyword>